<organism evidence="1 2">
    <name type="scientific">Roseovarius halotolerans</name>
    <dbReference type="NCBI Taxonomy" id="505353"/>
    <lineage>
        <taxon>Bacteria</taxon>
        <taxon>Pseudomonadati</taxon>
        <taxon>Pseudomonadota</taxon>
        <taxon>Alphaproteobacteria</taxon>
        <taxon>Rhodobacterales</taxon>
        <taxon>Roseobacteraceae</taxon>
        <taxon>Roseovarius</taxon>
    </lineage>
</organism>
<protein>
    <submittedName>
        <fullName evidence="1">Uncharacterized protein</fullName>
    </submittedName>
</protein>
<reference evidence="1 2" key="1">
    <citation type="submission" date="2017-03" db="EMBL/GenBank/DDBJ databases">
        <authorList>
            <person name="Afonso C.L."/>
            <person name="Miller P.J."/>
            <person name="Scott M.A."/>
            <person name="Spackman E."/>
            <person name="Goraichik I."/>
            <person name="Dimitrov K.M."/>
            <person name="Suarez D.L."/>
            <person name="Swayne D.E."/>
        </authorList>
    </citation>
    <scope>NUCLEOTIDE SEQUENCE [LARGE SCALE GENOMIC DNA]</scope>
    <source>
        <strain evidence="1 2">CECT 8110</strain>
    </source>
</reference>
<dbReference type="RefSeq" id="WP_085819201.1">
    <property type="nucleotide sequence ID" value="NZ_FWFU01000006.1"/>
</dbReference>
<dbReference type="EMBL" id="FWFU01000006">
    <property type="protein sequence ID" value="SLN64851.1"/>
    <property type="molecule type" value="Genomic_DNA"/>
</dbReference>
<dbReference type="OrthoDB" id="7545777at2"/>
<evidence type="ECO:0000313" key="2">
    <source>
        <dbReference type="Proteomes" id="UP000193207"/>
    </source>
</evidence>
<keyword evidence="2" id="KW-1185">Reference proteome</keyword>
<gene>
    <name evidence="1" type="ORF">ROH8110_03643</name>
</gene>
<dbReference type="Proteomes" id="UP000193207">
    <property type="component" value="Unassembled WGS sequence"/>
</dbReference>
<sequence>MDEHKEDPEAYIPSLGDYREALRGFDAAVCDAIAVGQAISGRMASHRIGFGTHISTRITGHAQAMVRAAPLSRWVRSDFDAWDFCALAGHARAIIEGVLLFHYLTDEPESDEEWSARINVMNLNDCTRRIQVLGGFGLTEEVAGLEAQAEELREELKANTWFVSLKEPLQRKLLTGNWPTIQSRDEQLEKLGWDREQFYSMWNMLSQYTHVLPFSIYRTEPDGRGTGLLNDTDLSYCYMVLVACTGFMTELTDKLLEWFPDAARARQGLASKFSPGPKKNLPNRRRWRFLPF</sequence>
<dbReference type="AlphaFoldDB" id="A0A1X6ZXX3"/>
<name>A0A1X6ZXX3_9RHOB</name>
<proteinExistence type="predicted"/>
<accession>A0A1X6ZXX3</accession>
<evidence type="ECO:0000313" key="1">
    <source>
        <dbReference type="EMBL" id="SLN64851.1"/>
    </source>
</evidence>